<name>A0A1V0EDU1_9CAUD</name>
<protein>
    <submittedName>
        <fullName evidence="1">Uncharacterized protein</fullName>
    </submittedName>
</protein>
<organism evidence="1 2">
    <name type="scientific">Caulobacter phage Ccr32</name>
    <dbReference type="NCBI Taxonomy" id="1959738"/>
    <lineage>
        <taxon>Viruses</taxon>
        <taxon>Duplodnaviria</taxon>
        <taxon>Heunggongvirae</taxon>
        <taxon>Uroviricota</taxon>
        <taxon>Caudoviricetes</taxon>
        <taxon>Jeanschmidtviridae</taxon>
        <taxon>Shapirovirus</taxon>
        <taxon>Shapirovirus cbk</taxon>
    </lineage>
</organism>
<evidence type="ECO:0000313" key="1">
    <source>
        <dbReference type="EMBL" id="ARB15049.1"/>
    </source>
</evidence>
<gene>
    <name evidence="1" type="ORF">Ccr32_gp131</name>
</gene>
<sequence length="159" mass="17846">MTAYDLDDIERAAWTAQYTVHCRDCAKAIPRTHEVSRYLSGAQTYEELVEEVKAQAELEAEALAYDEVAYCRRCQNDGPKRLLIEMAAEPEKVFPTPDEYTASAMKVLVNRGHAEKAYMRCSCGAPCCGGWRNLDGYKASWKGLRHAKKYKTTTAAKAP</sequence>
<proteinExistence type="predicted"/>
<dbReference type="Proteomes" id="UP000222485">
    <property type="component" value="Genome"/>
</dbReference>
<dbReference type="EMBL" id="KY555146">
    <property type="protein sequence ID" value="ARB15049.1"/>
    <property type="molecule type" value="Genomic_DNA"/>
</dbReference>
<accession>A0A1V0EDU1</accession>
<evidence type="ECO:0000313" key="2">
    <source>
        <dbReference type="Proteomes" id="UP000222485"/>
    </source>
</evidence>
<reference evidence="2" key="1">
    <citation type="journal article" date="2017" name="Curr. Microbiol.">
        <title>Genomic Diversity of Type B3 Bacteriophages of Caulobacter crescentus.</title>
        <authorList>
            <person name="Ash K.T."/>
            <person name="Drake K.M."/>
            <person name="Gibbs W.S."/>
            <person name="Ely B."/>
        </authorList>
    </citation>
    <scope>NUCLEOTIDE SEQUENCE [LARGE SCALE GENOMIC DNA]</scope>
</reference>